<proteinExistence type="predicted"/>
<dbReference type="AlphaFoldDB" id="A0AAU9KPK6"/>
<dbReference type="Pfam" id="PF25597">
    <property type="entry name" value="SH3_retrovirus"/>
    <property type="match status" value="1"/>
</dbReference>
<evidence type="ECO:0000256" key="1">
    <source>
        <dbReference type="SAM" id="MobiDB-lite"/>
    </source>
</evidence>
<organism evidence="3 4">
    <name type="scientific">Peronospora belbahrii</name>
    <dbReference type="NCBI Taxonomy" id="622444"/>
    <lineage>
        <taxon>Eukaryota</taxon>
        <taxon>Sar</taxon>
        <taxon>Stramenopiles</taxon>
        <taxon>Oomycota</taxon>
        <taxon>Peronosporomycetes</taxon>
        <taxon>Peronosporales</taxon>
        <taxon>Peronosporaceae</taxon>
        <taxon>Peronospora</taxon>
    </lineage>
</organism>
<reference evidence="3" key="1">
    <citation type="submission" date="2021-11" db="EMBL/GenBank/DDBJ databases">
        <authorList>
            <person name="Islam A."/>
            <person name="Islam S."/>
            <person name="Flora M.S."/>
            <person name="Rahman M."/>
            <person name="Ziaur R.M."/>
            <person name="Epstein J.H."/>
            <person name="Hassan M."/>
            <person name="Klassen M."/>
            <person name="Woodard K."/>
            <person name="Webb A."/>
            <person name="Webby R.J."/>
            <person name="El Zowalaty M.E."/>
        </authorList>
    </citation>
    <scope>NUCLEOTIDE SEQUENCE</scope>
    <source>
        <strain evidence="3">Pbs3</strain>
    </source>
</reference>
<feature type="region of interest" description="Disordered" evidence="1">
    <location>
        <begin position="68"/>
        <end position="94"/>
    </location>
</feature>
<evidence type="ECO:0000259" key="2">
    <source>
        <dbReference type="Pfam" id="PF25597"/>
    </source>
</evidence>
<protein>
    <recommendedName>
        <fullName evidence="2">Retroviral polymerase SH3-like domain-containing protein</fullName>
    </recommendedName>
</protein>
<dbReference type="InterPro" id="IPR057670">
    <property type="entry name" value="SH3_retrovirus"/>
</dbReference>
<evidence type="ECO:0000313" key="3">
    <source>
        <dbReference type="EMBL" id="CAH0473536.1"/>
    </source>
</evidence>
<comment type="caution">
    <text evidence="3">The sequence shown here is derived from an EMBL/GenBank/DDBJ whole genome shotgun (WGS) entry which is preliminary data.</text>
</comment>
<sequence length="94" mass="10690">MFLGYAENTKGYRLFDLDASTTKLSRSVNITESASLFEEHQKNMDESMEEAVGEPVLNVAINELERDLEPRQTKLPLLEPTSTGQELTEYQPRP</sequence>
<dbReference type="Proteomes" id="UP001160483">
    <property type="component" value="Unassembled WGS sequence"/>
</dbReference>
<feature type="domain" description="Retroviral polymerase SH3-like" evidence="2">
    <location>
        <begin position="1"/>
        <end position="40"/>
    </location>
</feature>
<name>A0AAU9KPK6_9STRA</name>
<gene>
    <name evidence="3" type="ORF">PBS003_LOCUS422</name>
</gene>
<dbReference type="EMBL" id="CAKKTJ010000086">
    <property type="protein sequence ID" value="CAH0473536.1"/>
    <property type="molecule type" value="Genomic_DNA"/>
</dbReference>
<accession>A0AAU9KPK6</accession>
<evidence type="ECO:0000313" key="4">
    <source>
        <dbReference type="Proteomes" id="UP001160483"/>
    </source>
</evidence>